<gene>
    <name evidence="1" type="ORF">RI543_001280</name>
</gene>
<protein>
    <submittedName>
        <fullName evidence="1">Uncharacterized protein</fullName>
    </submittedName>
</protein>
<accession>A0AAN7WIH5</accession>
<evidence type="ECO:0000313" key="1">
    <source>
        <dbReference type="EMBL" id="KAK5781238.1"/>
    </source>
</evidence>
<organism evidence="1 2">
    <name type="scientific">Arxiozyma heterogenica</name>
    <dbReference type="NCBI Taxonomy" id="278026"/>
    <lineage>
        <taxon>Eukaryota</taxon>
        <taxon>Fungi</taxon>
        <taxon>Dikarya</taxon>
        <taxon>Ascomycota</taxon>
        <taxon>Saccharomycotina</taxon>
        <taxon>Saccharomycetes</taxon>
        <taxon>Saccharomycetales</taxon>
        <taxon>Saccharomycetaceae</taxon>
        <taxon>Arxiozyma</taxon>
    </lineage>
</organism>
<dbReference type="EMBL" id="JAWIZZ010000037">
    <property type="protein sequence ID" value="KAK5781238.1"/>
    <property type="molecule type" value="Genomic_DNA"/>
</dbReference>
<evidence type="ECO:0000313" key="2">
    <source>
        <dbReference type="Proteomes" id="UP001306508"/>
    </source>
</evidence>
<sequence>MLPTEIYNEIIKKIAIDSKQFLLDYLDIVDVLSDESFSNFSFILQLFLENFNNRIDIIDLTSSIDNSPIILRLKKFFTIKSFTTTKKEKLILLINDNTLYYYRHEINFRELFTTKIFPADDITDTSKFLFDIIYCPSLTEYKSSIKSGTDDLKCGYKFRKLFCNEFGQIVVPDLLNFLSFFPSNFVLDNLIIDFNYERILLSKDLLGILSPNSFDVENQLFCKDEKDQKKLYKEIIPQCKQITFSSVTYLLMDDKIKDIIDFSSLRIPNMSTIDSMGVHNREIRNSGSINLNLNTGYQYSDSYLNSKCSDEVHDFVQLYIPDLQDQKFYKNTCSNLIFTQFDLRTNFYEDFRQRKSSKSNNTQRLTYNTTNILL</sequence>
<comment type="caution">
    <text evidence="1">The sequence shown here is derived from an EMBL/GenBank/DDBJ whole genome shotgun (WGS) entry which is preliminary data.</text>
</comment>
<keyword evidence="2" id="KW-1185">Reference proteome</keyword>
<reference evidence="2" key="1">
    <citation type="submission" date="2023-07" db="EMBL/GenBank/DDBJ databases">
        <title>A draft genome of Kazachstania heterogenica Y-27499.</title>
        <authorList>
            <person name="Donic C."/>
            <person name="Kralova J.S."/>
            <person name="Fidel L."/>
            <person name="Ben-Dor S."/>
            <person name="Jung S."/>
        </authorList>
    </citation>
    <scope>NUCLEOTIDE SEQUENCE [LARGE SCALE GENOMIC DNA]</scope>
    <source>
        <strain evidence="2">Y27499</strain>
    </source>
</reference>
<dbReference type="Proteomes" id="UP001306508">
    <property type="component" value="Unassembled WGS sequence"/>
</dbReference>
<dbReference type="AlphaFoldDB" id="A0AAN7WIH5"/>
<name>A0AAN7WIH5_9SACH</name>
<proteinExistence type="predicted"/>